<evidence type="ECO:0000313" key="3">
    <source>
        <dbReference type="Proteomes" id="UP000017836"/>
    </source>
</evidence>
<feature type="compositionally biased region" description="Acidic residues" evidence="1">
    <location>
        <begin position="1"/>
        <end position="15"/>
    </location>
</feature>
<proteinExistence type="predicted"/>
<dbReference type="Proteomes" id="UP000017836">
    <property type="component" value="Unassembled WGS sequence"/>
</dbReference>
<dbReference type="Gramene" id="ERM98659">
    <property type="protein sequence ID" value="ERM98659"/>
    <property type="gene ID" value="AMTR_s00109p00111650"/>
</dbReference>
<dbReference type="AlphaFoldDB" id="W1NVI2"/>
<dbReference type="HOGENOM" id="CLU_1984586_0_0_1"/>
<reference evidence="3" key="1">
    <citation type="journal article" date="2013" name="Science">
        <title>The Amborella genome and the evolution of flowering plants.</title>
        <authorList>
            <consortium name="Amborella Genome Project"/>
        </authorList>
    </citation>
    <scope>NUCLEOTIDE SEQUENCE [LARGE SCALE GENOMIC DNA]</scope>
</reference>
<organism evidence="2 3">
    <name type="scientific">Amborella trichopoda</name>
    <dbReference type="NCBI Taxonomy" id="13333"/>
    <lineage>
        <taxon>Eukaryota</taxon>
        <taxon>Viridiplantae</taxon>
        <taxon>Streptophyta</taxon>
        <taxon>Embryophyta</taxon>
        <taxon>Tracheophyta</taxon>
        <taxon>Spermatophyta</taxon>
        <taxon>Magnoliopsida</taxon>
        <taxon>Amborellales</taxon>
        <taxon>Amborellaceae</taxon>
        <taxon>Amborella</taxon>
    </lineage>
</organism>
<keyword evidence="3" id="KW-1185">Reference proteome</keyword>
<protein>
    <submittedName>
        <fullName evidence="2">Uncharacterized protein</fullName>
    </submittedName>
</protein>
<feature type="region of interest" description="Disordered" evidence="1">
    <location>
        <begin position="1"/>
        <end position="39"/>
    </location>
</feature>
<sequence>MTDDEDQEMSDDEEDPQPRDQVEMSDDEGEKHEAGAHTGAIVPALTSGLAKLTIGGFHGGGAKLTIGGFHGGGAKLTIGRFHGGGGREGVESLPPYLPLYLPALTSGLTKLTIAHIAERLSCYHKT</sequence>
<dbReference type="EMBL" id="KI395307">
    <property type="protein sequence ID" value="ERM98659.1"/>
    <property type="molecule type" value="Genomic_DNA"/>
</dbReference>
<accession>W1NVI2</accession>
<name>W1NVI2_AMBTC</name>
<evidence type="ECO:0000313" key="2">
    <source>
        <dbReference type="EMBL" id="ERM98659.1"/>
    </source>
</evidence>
<gene>
    <name evidence="2" type="ORF">AMTR_s00109p00111650</name>
</gene>
<evidence type="ECO:0000256" key="1">
    <source>
        <dbReference type="SAM" id="MobiDB-lite"/>
    </source>
</evidence>